<gene>
    <name evidence="2" type="ORF">QWU01_06980</name>
</gene>
<organism evidence="2 3">
    <name type="scientific">Kluyvera cryocrescens</name>
    <name type="common">Kluyvera citrophila</name>
    <dbReference type="NCBI Taxonomy" id="580"/>
    <lineage>
        <taxon>Bacteria</taxon>
        <taxon>Pseudomonadati</taxon>
        <taxon>Pseudomonadota</taxon>
        <taxon>Gammaproteobacteria</taxon>
        <taxon>Enterobacterales</taxon>
        <taxon>Enterobacteriaceae</taxon>
        <taxon>Kluyvera</taxon>
    </lineage>
</organism>
<sequence length="102" mass="11077">MKLVRIVCFAALGLMWATAAQATHNASSGVIHFVGQIVEEGCGTQLQRTQVQISCYRNGANHVQHVALNASGNPLAMQKLGTIAQRSIPGHPELREMTITYY</sequence>
<comment type="caution">
    <text evidence="2">The sequence shown here is derived from an EMBL/GenBank/DDBJ whole genome shotgun (WGS) entry which is preliminary data.</text>
</comment>
<dbReference type="RefSeq" id="WP_318242385.1">
    <property type="nucleotide sequence ID" value="NZ_JAUEQX010000006.1"/>
</dbReference>
<dbReference type="Proteomes" id="UP001276300">
    <property type="component" value="Unassembled WGS sequence"/>
</dbReference>
<protein>
    <recommendedName>
        <fullName evidence="4">Type 1 fimbrial protein</fullName>
    </recommendedName>
</protein>
<dbReference type="AlphaFoldDB" id="A0AAW9C2X6"/>
<accession>A0AAW9C2X6</accession>
<evidence type="ECO:0000256" key="1">
    <source>
        <dbReference type="SAM" id="SignalP"/>
    </source>
</evidence>
<evidence type="ECO:0000313" key="2">
    <source>
        <dbReference type="EMBL" id="MDW3776554.1"/>
    </source>
</evidence>
<evidence type="ECO:0000313" key="3">
    <source>
        <dbReference type="Proteomes" id="UP001276300"/>
    </source>
</evidence>
<feature type="chain" id="PRO_5043555539" description="Type 1 fimbrial protein" evidence="1">
    <location>
        <begin position="23"/>
        <end position="102"/>
    </location>
</feature>
<reference evidence="2" key="1">
    <citation type="journal article" date="2023" name="J Glob Antimicrob Resist">
        <title>Emergence of NDM-1 and KPC-3 carbapenemases in Kluyvera cryocrescens: Investigating genetic heterogeneity and acquisition routes of blaNDM-1 in Enterobacterales species in Portugal.</title>
        <authorList>
            <person name="Loiodice M."/>
            <person name="Ribeiro M."/>
            <person name="Peixe L."/>
            <person name="Novais A."/>
        </authorList>
    </citation>
    <scope>NUCLEOTIDE SEQUENCE</scope>
    <source>
        <strain evidence="2">K629</strain>
    </source>
</reference>
<dbReference type="EMBL" id="JAUEQX010000006">
    <property type="protein sequence ID" value="MDW3776554.1"/>
    <property type="molecule type" value="Genomic_DNA"/>
</dbReference>
<name>A0AAW9C2X6_KLUCR</name>
<feature type="signal peptide" evidence="1">
    <location>
        <begin position="1"/>
        <end position="22"/>
    </location>
</feature>
<keyword evidence="1" id="KW-0732">Signal</keyword>
<proteinExistence type="predicted"/>
<evidence type="ECO:0008006" key="4">
    <source>
        <dbReference type="Google" id="ProtNLM"/>
    </source>
</evidence>